<keyword evidence="3" id="KW-1185">Reference proteome</keyword>
<keyword evidence="1" id="KW-0812">Transmembrane</keyword>
<evidence type="ECO:0000313" key="2">
    <source>
        <dbReference type="EMBL" id="KAK6802907.1"/>
    </source>
</evidence>
<accession>A0AAN8YSL9</accession>
<dbReference type="EMBL" id="JBANQN010000001">
    <property type="protein sequence ID" value="KAK6802907.1"/>
    <property type="molecule type" value="Genomic_DNA"/>
</dbReference>
<dbReference type="AlphaFoldDB" id="A0AAN8YSL9"/>
<dbReference type="Proteomes" id="UP001371456">
    <property type="component" value="Unassembled WGS sequence"/>
</dbReference>
<proteinExistence type="predicted"/>
<sequence length="90" mass="10510">MLNLFAFSESTIHLAMAPLLFPFSWCVLAKLLILIKFETIPGNKKRVIHSSEHNSTKGLRPYVTKIWFFMKLIWYTIVEIGEKCVEYDSN</sequence>
<keyword evidence="1" id="KW-1133">Transmembrane helix</keyword>
<gene>
    <name evidence="2" type="ORF">RDI58_000691</name>
</gene>
<organism evidence="2 3">
    <name type="scientific">Solanum bulbocastanum</name>
    <name type="common">Wild potato</name>
    <dbReference type="NCBI Taxonomy" id="147425"/>
    <lineage>
        <taxon>Eukaryota</taxon>
        <taxon>Viridiplantae</taxon>
        <taxon>Streptophyta</taxon>
        <taxon>Embryophyta</taxon>
        <taxon>Tracheophyta</taxon>
        <taxon>Spermatophyta</taxon>
        <taxon>Magnoliopsida</taxon>
        <taxon>eudicotyledons</taxon>
        <taxon>Gunneridae</taxon>
        <taxon>Pentapetalae</taxon>
        <taxon>asterids</taxon>
        <taxon>lamiids</taxon>
        <taxon>Solanales</taxon>
        <taxon>Solanaceae</taxon>
        <taxon>Solanoideae</taxon>
        <taxon>Solaneae</taxon>
        <taxon>Solanum</taxon>
    </lineage>
</organism>
<evidence type="ECO:0000313" key="3">
    <source>
        <dbReference type="Proteomes" id="UP001371456"/>
    </source>
</evidence>
<feature type="transmembrane region" description="Helical" evidence="1">
    <location>
        <begin position="12"/>
        <end position="35"/>
    </location>
</feature>
<protein>
    <submittedName>
        <fullName evidence="2">Uncharacterized protein</fullName>
    </submittedName>
</protein>
<evidence type="ECO:0000256" key="1">
    <source>
        <dbReference type="SAM" id="Phobius"/>
    </source>
</evidence>
<reference evidence="2 3" key="1">
    <citation type="submission" date="2024-02" db="EMBL/GenBank/DDBJ databases">
        <title>de novo genome assembly of Solanum bulbocastanum strain 11H21.</title>
        <authorList>
            <person name="Hosaka A.J."/>
        </authorList>
    </citation>
    <scope>NUCLEOTIDE SEQUENCE [LARGE SCALE GENOMIC DNA]</scope>
    <source>
        <tissue evidence="2">Young leaves</tissue>
    </source>
</reference>
<keyword evidence="1" id="KW-0472">Membrane</keyword>
<comment type="caution">
    <text evidence="2">The sequence shown here is derived from an EMBL/GenBank/DDBJ whole genome shotgun (WGS) entry which is preliminary data.</text>
</comment>
<name>A0AAN8YSL9_SOLBU</name>